<sequence length="93" mass="10649">MTTRYQKNQIEDVARILRERTCGDFNEPSLMAVEIMEDFADLFAADNPMGCAECGRLQSAAPKPCPSGELHRFTWGFDRWQFLAACRLEEEQS</sequence>
<proteinExistence type="predicted"/>
<gene>
    <name evidence="1" type="ORF">LCGC14_1682620</name>
</gene>
<accession>A0A0F9IAL0</accession>
<comment type="caution">
    <text evidence="1">The sequence shown here is derived from an EMBL/GenBank/DDBJ whole genome shotgun (WGS) entry which is preliminary data.</text>
</comment>
<evidence type="ECO:0000313" key="1">
    <source>
        <dbReference type="EMBL" id="KKM16764.1"/>
    </source>
</evidence>
<dbReference type="AlphaFoldDB" id="A0A0F9IAL0"/>
<reference evidence="1" key="1">
    <citation type="journal article" date="2015" name="Nature">
        <title>Complex archaea that bridge the gap between prokaryotes and eukaryotes.</title>
        <authorList>
            <person name="Spang A."/>
            <person name="Saw J.H."/>
            <person name="Jorgensen S.L."/>
            <person name="Zaremba-Niedzwiedzka K."/>
            <person name="Martijn J."/>
            <person name="Lind A.E."/>
            <person name="van Eijk R."/>
            <person name="Schleper C."/>
            <person name="Guy L."/>
            <person name="Ettema T.J."/>
        </authorList>
    </citation>
    <scope>NUCLEOTIDE SEQUENCE</scope>
</reference>
<organism evidence="1">
    <name type="scientific">marine sediment metagenome</name>
    <dbReference type="NCBI Taxonomy" id="412755"/>
    <lineage>
        <taxon>unclassified sequences</taxon>
        <taxon>metagenomes</taxon>
        <taxon>ecological metagenomes</taxon>
    </lineage>
</organism>
<protein>
    <submittedName>
        <fullName evidence="1">Uncharacterized protein</fullName>
    </submittedName>
</protein>
<name>A0A0F9IAL0_9ZZZZ</name>
<dbReference type="EMBL" id="LAZR01014604">
    <property type="protein sequence ID" value="KKM16764.1"/>
    <property type="molecule type" value="Genomic_DNA"/>
</dbReference>